<evidence type="ECO:0000259" key="8">
    <source>
        <dbReference type="PROSITE" id="PS50885"/>
    </source>
</evidence>
<dbReference type="Proteomes" id="UP000094741">
    <property type="component" value="Unassembled WGS sequence"/>
</dbReference>
<dbReference type="InterPro" id="IPR004089">
    <property type="entry name" value="MCPsignal_dom"/>
</dbReference>
<dbReference type="InterPro" id="IPR003660">
    <property type="entry name" value="HAMP_dom"/>
</dbReference>
<dbReference type="AlphaFoldDB" id="A0A1E5BFG5"/>
<dbReference type="GO" id="GO:0016020">
    <property type="term" value="C:membrane"/>
    <property type="evidence" value="ECO:0007669"/>
    <property type="project" value="UniProtKB-SubCell"/>
</dbReference>
<comment type="similarity">
    <text evidence="3">Belongs to the methyl-accepting chemotaxis (MCP) protein family.</text>
</comment>
<dbReference type="eggNOG" id="COG0840">
    <property type="taxonomic scope" value="Bacteria"/>
</dbReference>
<feature type="coiled-coil region" evidence="5">
    <location>
        <begin position="485"/>
        <end position="515"/>
    </location>
</feature>
<dbReference type="SMART" id="SM00304">
    <property type="entry name" value="HAMP"/>
    <property type="match status" value="1"/>
</dbReference>
<feature type="transmembrane region" description="Helical" evidence="6">
    <location>
        <begin position="340"/>
        <end position="358"/>
    </location>
</feature>
<keyword evidence="6" id="KW-1133">Transmembrane helix</keyword>
<evidence type="ECO:0000313" key="10">
    <source>
        <dbReference type="Proteomes" id="UP000094741"/>
    </source>
</evidence>
<dbReference type="PRINTS" id="PR00260">
    <property type="entry name" value="CHEMTRNSDUCR"/>
</dbReference>
<dbReference type="SUPFAM" id="SSF58104">
    <property type="entry name" value="Methyl-accepting chemotaxis protein (MCP) signaling domain"/>
    <property type="match status" value="1"/>
</dbReference>
<reference evidence="9 10" key="1">
    <citation type="journal article" date="2012" name="Science">
        <title>Ecological populations of bacteria act as socially cohesive units of antibiotic production and resistance.</title>
        <authorList>
            <person name="Cordero O.X."/>
            <person name="Wildschutte H."/>
            <person name="Kirkup B."/>
            <person name="Proehl S."/>
            <person name="Ngo L."/>
            <person name="Hussain F."/>
            <person name="Le Roux F."/>
            <person name="Mincer T."/>
            <person name="Polz M.F."/>
        </authorList>
    </citation>
    <scope>NUCLEOTIDE SEQUENCE [LARGE SCALE GENOMIC DNA]</scope>
    <source>
        <strain evidence="9 10">ZF-129</strain>
    </source>
</reference>
<feature type="transmembrane region" description="Helical" evidence="6">
    <location>
        <begin position="20"/>
        <end position="43"/>
    </location>
</feature>
<keyword evidence="2 4" id="KW-0807">Transducer</keyword>
<dbReference type="EMBL" id="AJYQ02000089">
    <property type="protein sequence ID" value="OEE34561.1"/>
    <property type="molecule type" value="Genomic_DNA"/>
</dbReference>
<evidence type="ECO:0000256" key="6">
    <source>
        <dbReference type="SAM" id="Phobius"/>
    </source>
</evidence>
<evidence type="ECO:0000256" key="1">
    <source>
        <dbReference type="ARBA" id="ARBA00004370"/>
    </source>
</evidence>
<dbReference type="PANTHER" id="PTHR32089:SF120">
    <property type="entry name" value="METHYL-ACCEPTING CHEMOTAXIS PROTEIN TLPQ"/>
    <property type="match status" value="1"/>
</dbReference>
<dbReference type="InterPro" id="IPR004090">
    <property type="entry name" value="Chemotax_Me-accpt_rcpt"/>
</dbReference>
<dbReference type="GO" id="GO:0006935">
    <property type="term" value="P:chemotaxis"/>
    <property type="evidence" value="ECO:0007669"/>
    <property type="project" value="InterPro"/>
</dbReference>
<dbReference type="PROSITE" id="PS50111">
    <property type="entry name" value="CHEMOTAXIS_TRANSDUC_2"/>
    <property type="match status" value="1"/>
</dbReference>
<feature type="domain" description="HAMP" evidence="8">
    <location>
        <begin position="360"/>
        <end position="412"/>
    </location>
</feature>
<comment type="caution">
    <text evidence="9">The sequence shown here is derived from an EMBL/GenBank/DDBJ whole genome shotgun (WGS) entry which is preliminary data.</text>
</comment>
<evidence type="ECO:0000256" key="4">
    <source>
        <dbReference type="PROSITE-ProRule" id="PRU00284"/>
    </source>
</evidence>
<gene>
    <name evidence="9" type="ORF">A1QO_06920</name>
</gene>
<accession>A0A1E5BFG5</accession>
<dbReference type="Gene3D" id="1.10.287.950">
    <property type="entry name" value="Methyl-accepting chemotaxis protein"/>
    <property type="match status" value="1"/>
</dbReference>
<dbReference type="GO" id="GO:0007165">
    <property type="term" value="P:signal transduction"/>
    <property type="evidence" value="ECO:0007669"/>
    <property type="project" value="UniProtKB-KW"/>
</dbReference>
<keyword evidence="6" id="KW-0472">Membrane</keyword>
<dbReference type="STRING" id="1187848.A1QO_06920"/>
<name>A0A1E5BFG5_9VIBR</name>
<evidence type="ECO:0000256" key="3">
    <source>
        <dbReference type="ARBA" id="ARBA00029447"/>
    </source>
</evidence>
<keyword evidence="5" id="KW-0175">Coiled coil</keyword>
<dbReference type="SMART" id="SM00283">
    <property type="entry name" value="MA"/>
    <property type="match status" value="1"/>
</dbReference>
<organism evidence="9 10">
    <name type="scientific">Vibrio genomosp. F10 str. ZF-129</name>
    <dbReference type="NCBI Taxonomy" id="1187848"/>
    <lineage>
        <taxon>Bacteria</taxon>
        <taxon>Pseudomonadati</taxon>
        <taxon>Pseudomonadota</taxon>
        <taxon>Gammaproteobacteria</taxon>
        <taxon>Vibrionales</taxon>
        <taxon>Vibrionaceae</taxon>
        <taxon>Vibrio</taxon>
    </lineage>
</organism>
<evidence type="ECO:0000256" key="5">
    <source>
        <dbReference type="SAM" id="Coils"/>
    </source>
</evidence>
<evidence type="ECO:0000256" key="2">
    <source>
        <dbReference type="ARBA" id="ARBA00023224"/>
    </source>
</evidence>
<feature type="domain" description="Methyl-accepting transducer" evidence="7">
    <location>
        <begin position="417"/>
        <end position="653"/>
    </location>
</feature>
<comment type="subcellular location">
    <subcellularLocation>
        <location evidence="1">Membrane</location>
    </subcellularLocation>
</comment>
<dbReference type="PROSITE" id="PS50885">
    <property type="entry name" value="HAMP"/>
    <property type="match status" value="1"/>
</dbReference>
<dbReference type="Pfam" id="PF00015">
    <property type="entry name" value="MCPsignal"/>
    <property type="match status" value="1"/>
</dbReference>
<feature type="coiled-coil region" evidence="5">
    <location>
        <begin position="219"/>
        <end position="246"/>
    </location>
</feature>
<proteinExistence type="inferred from homology"/>
<dbReference type="Pfam" id="PF00672">
    <property type="entry name" value="HAMP"/>
    <property type="match status" value="1"/>
</dbReference>
<evidence type="ECO:0000313" key="9">
    <source>
        <dbReference type="EMBL" id="OEE34561.1"/>
    </source>
</evidence>
<evidence type="ECO:0000259" key="7">
    <source>
        <dbReference type="PROSITE" id="PS50111"/>
    </source>
</evidence>
<dbReference type="GO" id="GO:0004888">
    <property type="term" value="F:transmembrane signaling receptor activity"/>
    <property type="evidence" value="ECO:0007669"/>
    <property type="project" value="InterPro"/>
</dbReference>
<dbReference type="PANTHER" id="PTHR32089">
    <property type="entry name" value="METHYL-ACCEPTING CHEMOTAXIS PROTEIN MCPB"/>
    <property type="match status" value="1"/>
</dbReference>
<protein>
    <submittedName>
        <fullName evidence="9">Chemotaxis protein</fullName>
    </submittedName>
</protein>
<keyword evidence="6" id="KW-0812">Transmembrane</keyword>
<dbReference type="OrthoDB" id="9765776at2"/>
<sequence length="689" mass="76292">MFVKVASKNMNKKRNTSFSLSLVQTISAVFICILLLILALSFITTKSVDRVGHEFSALSEKALPLAINNAKLTQTILEQVKHISYATQGTTVEALNENTVNIHELMKKSNLLLNNVSQFSDGFTTREEKDENSRLLTTLKNSLQKLNASTISILDTQKSLLEQQNTIDDQVGAFRYGLSSIGPEMNRIASFLSNNNPESSDAANRFIASASSIESTFLMLMMQVDLEKAEEQYQEMRNRIAGINLAYDDFKDWHPDIEEFSSLTTPYTMVNDGFKQQGILKNIMTKLSLSTSQKTQIAEVVRLGDTTVAALEAISQTALSLIEQRELAVNKTIISTFSRIAMIGTTIAFIIVTFGLGLRRWLNTSLKNITIHLNRLSDHDFSSSVPIIGPSEFQEVSKKLNTVIESTSRSISTVTHNCETLYKTAEISHNAAESSNATLIEQNTSLESMITTVNELEASISQISSITHQSYQDSCQASEHSQRGLDVVETNRQRLEQLEETLNANEDSMVELDHRVKQIREMVEMISAIADNTNLLALNAAIEAARAGEQGRGFAVVADEVRQLASGTSQQTKNIRVKMNQLIAAADKSRVAVEHSRVEMVSALASSVEVKATFSDIEQAVNQIQTRVEQITVATEEQERATKEVSQSIALVSKQGDQTKYQLQSMVESSEQVATIAGHQQTMLHKYSL</sequence>